<evidence type="ECO:0000256" key="3">
    <source>
        <dbReference type="ARBA" id="ARBA00022448"/>
    </source>
</evidence>
<evidence type="ECO:0000313" key="11">
    <source>
        <dbReference type="Proteomes" id="UP000004728"/>
    </source>
</evidence>
<keyword evidence="7 9" id="KW-1133">Transmembrane helix</keyword>
<dbReference type="PANTHER" id="PTHR32063:SF32">
    <property type="entry name" value="AMINOGLYCOSIDE EFFLUX PUMP-RELATED"/>
    <property type="match status" value="1"/>
</dbReference>
<dbReference type="PRINTS" id="PR00702">
    <property type="entry name" value="ACRIFLAVINRP"/>
</dbReference>
<dbReference type="InterPro" id="IPR001036">
    <property type="entry name" value="Acrflvin-R"/>
</dbReference>
<dbReference type="FunFam" id="3.30.70.1430:FF:000001">
    <property type="entry name" value="Efflux pump membrane transporter"/>
    <property type="match status" value="1"/>
</dbReference>
<comment type="subcellular location">
    <subcellularLocation>
        <location evidence="1 9">Cell inner membrane</location>
        <topology evidence="1 9">Multi-pass membrane protein</topology>
    </subcellularLocation>
</comment>
<dbReference type="Proteomes" id="UP000004728">
    <property type="component" value="Unassembled WGS sequence"/>
</dbReference>
<dbReference type="OrthoDB" id="9807350at2"/>
<dbReference type="InterPro" id="IPR027463">
    <property type="entry name" value="AcrB_DN_DC_subdom"/>
</dbReference>
<dbReference type="FunFam" id="1.20.1640.10:FF:000001">
    <property type="entry name" value="Efflux pump membrane transporter"/>
    <property type="match status" value="1"/>
</dbReference>
<evidence type="ECO:0000256" key="7">
    <source>
        <dbReference type="ARBA" id="ARBA00022989"/>
    </source>
</evidence>
<accession>F1Z8I5</accession>
<dbReference type="AlphaFoldDB" id="F1Z8I5"/>
<dbReference type="STRING" id="983920.Y88_1102"/>
<feature type="transmembrane region" description="Helical" evidence="9">
    <location>
        <begin position="533"/>
        <end position="550"/>
    </location>
</feature>
<reference evidence="10 11" key="1">
    <citation type="journal article" date="2012" name="J. Bacteriol.">
        <title>Draft Genome Sequence of Novosphingobium nitrogenifigens Y88T.</title>
        <authorList>
            <person name="Strabala T.J."/>
            <person name="Macdonald L."/>
            <person name="Liu V."/>
            <person name="Smit A.M."/>
        </authorList>
    </citation>
    <scope>NUCLEOTIDE SEQUENCE [LARGE SCALE GENOMIC DNA]</scope>
    <source>
        <strain evidence="10 11">DSM 19370</strain>
    </source>
</reference>
<dbReference type="RefSeq" id="WP_008065691.1">
    <property type="nucleotide sequence ID" value="NZ_AQWK01000001.1"/>
</dbReference>
<comment type="caution">
    <text evidence="10">The sequence shown here is derived from an EMBL/GenBank/DDBJ whole genome shotgun (WGS) entry which is preliminary data.</text>
</comment>
<name>F1Z8I5_9SPHN</name>
<dbReference type="Gene3D" id="3.30.70.1430">
    <property type="entry name" value="Multidrug efflux transporter AcrB pore domain"/>
    <property type="match status" value="2"/>
</dbReference>
<feature type="transmembrane region" description="Helical" evidence="9">
    <location>
        <begin position="470"/>
        <end position="498"/>
    </location>
</feature>
<dbReference type="GO" id="GO:0005886">
    <property type="term" value="C:plasma membrane"/>
    <property type="evidence" value="ECO:0007669"/>
    <property type="project" value="UniProtKB-SubCell"/>
</dbReference>
<dbReference type="PANTHER" id="PTHR32063">
    <property type="match status" value="1"/>
</dbReference>
<dbReference type="GO" id="GO:0009636">
    <property type="term" value="P:response to toxic substance"/>
    <property type="evidence" value="ECO:0007669"/>
    <property type="project" value="UniProtKB-ARBA"/>
</dbReference>
<comment type="similarity">
    <text evidence="2 9">Belongs to the resistance-nodulation-cell division (RND) (TC 2.A.6) family.</text>
</comment>
<dbReference type="Pfam" id="PF00873">
    <property type="entry name" value="ACR_tran"/>
    <property type="match status" value="1"/>
</dbReference>
<dbReference type="GO" id="GO:0015562">
    <property type="term" value="F:efflux transmembrane transporter activity"/>
    <property type="evidence" value="ECO:0007669"/>
    <property type="project" value="InterPro"/>
</dbReference>
<keyword evidence="8 9" id="KW-0472">Membrane</keyword>
<evidence type="ECO:0000256" key="4">
    <source>
        <dbReference type="ARBA" id="ARBA00022475"/>
    </source>
</evidence>
<feature type="transmembrane region" description="Helical" evidence="9">
    <location>
        <begin position="366"/>
        <end position="390"/>
    </location>
</feature>
<dbReference type="NCBIfam" id="TIGR00915">
    <property type="entry name" value="2A0602"/>
    <property type="match status" value="1"/>
</dbReference>
<dbReference type="HOGENOM" id="CLU_002755_0_0_5"/>
<organism evidence="10 11">
    <name type="scientific">Novosphingobium nitrogenifigens DSM 19370</name>
    <dbReference type="NCBI Taxonomy" id="983920"/>
    <lineage>
        <taxon>Bacteria</taxon>
        <taxon>Pseudomonadati</taxon>
        <taxon>Pseudomonadota</taxon>
        <taxon>Alphaproteobacteria</taxon>
        <taxon>Sphingomonadales</taxon>
        <taxon>Sphingomonadaceae</taxon>
        <taxon>Novosphingobium</taxon>
    </lineage>
</organism>
<dbReference type="SUPFAM" id="SSF82714">
    <property type="entry name" value="Multidrug efflux transporter AcrB TolC docking domain, DN and DC subdomains"/>
    <property type="match status" value="2"/>
</dbReference>
<feature type="transmembrane region" description="Helical" evidence="9">
    <location>
        <begin position="894"/>
        <end position="914"/>
    </location>
</feature>
<dbReference type="eggNOG" id="COG0841">
    <property type="taxonomic scope" value="Bacteria"/>
</dbReference>
<evidence type="ECO:0000256" key="1">
    <source>
        <dbReference type="ARBA" id="ARBA00004429"/>
    </source>
</evidence>
<dbReference type="NCBIfam" id="NF000282">
    <property type="entry name" value="RND_permease_1"/>
    <property type="match status" value="1"/>
</dbReference>
<evidence type="ECO:0000256" key="5">
    <source>
        <dbReference type="ARBA" id="ARBA00022519"/>
    </source>
</evidence>
<dbReference type="SUPFAM" id="SSF82866">
    <property type="entry name" value="Multidrug efflux transporter AcrB transmembrane domain"/>
    <property type="match status" value="2"/>
</dbReference>
<evidence type="ECO:0000313" key="10">
    <source>
        <dbReference type="EMBL" id="EGD59040.1"/>
    </source>
</evidence>
<keyword evidence="3 9" id="KW-0813">Transport</keyword>
<dbReference type="FunFam" id="3.30.2090.10:FF:000001">
    <property type="entry name" value="Efflux pump membrane transporter"/>
    <property type="match status" value="1"/>
</dbReference>
<feature type="transmembrane region" description="Helical" evidence="9">
    <location>
        <begin position="12"/>
        <end position="33"/>
    </location>
</feature>
<dbReference type="Gene3D" id="3.30.70.1320">
    <property type="entry name" value="Multidrug efflux transporter AcrB pore domain like"/>
    <property type="match status" value="1"/>
</dbReference>
<feature type="transmembrane region" description="Helical" evidence="9">
    <location>
        <begin position="920"/>
        <end position="943"/>
    </location>
</feature>
<keyword evidence="11" id="KW-1185">Reference proteome</keyword>
<proteinExistence type="inferred from homology"/>
<evidence type="ECO:0000256" key="8">
    <source>
        <dbReference type="ARBA" id="ARBA00023136"/>
    </source>
</evidence>
<dbReference type="SUPFAM" id="SSF82693">
    <property type="entry name" value="Multidrug efflux transporter AcrB pore domain, PN1, PN2, PC1 and PC2 subdomains"/>
    <property type="match status" value="4"/>
</dbReference>
<feature type="transmembrane region" description="Helical" evidence="9">
    <location>
        <begin position="438"/>
        <end position="458"/>
    </location>
</feature>
<dbReference type="Gene3D" id="3.30.2090.10">
    <property type="entry name" value="Multidrug efflux transporter AcrB TolC docking domain, DN and DC subdomains"/>
    <property type="match status" value="2"/>
</dbReference>
<feature type="transmembrane region" description="Helical" evidence="9">
    <location>
        <begin position="340"/>
        <end position="359"/>
    </location>
</feature>
<dbReference type="InParanoid" id="F1Z8I5"/>
<dbReference type="InterPro" id="IPR004764">
    <property type="entry name" value="MdtF-like"/>
</dbReference>
<protein>
    <recommendedName>
        <fullName evidence="9">Efflux pump membrane transporter</fullName>
    </recommendedName>
</protein>
<gene>
    <name evidence="10" type="ORF">Y88_1102</name>
</gene>
<keyword evidence="5 9" id="KW-0997">Cell inner membrane</keyword>
<sequence length="1041" mass="111374">MLSRYFVDRPIFAWVLAILVMIGGAISVATMGVEQFPDIAPPTISVNATYPGADAQTVENTVTQVLEQQLKGIDGLAYFTSASNNGSANIVGTFNKGVNPDIAQVQVQNVLTKAMSRLPTQVQTQGLQINKAQSDMLLLAGLYDTSSKSSVADLADYLAVHIVDPVSRINGVGSADIYGTQYAMRIWLDPTRLAAVKLMPQDVISALTAQNAQISAGEVGMTPSPATQRLNATITSRSRLQTSEQFGNVVLKTQVDGSRVLLKDVARVELGQENYASISKLDGYPAVGLAITLASGANAMTTAEAVKTRIAELSRDMPPGYRIVYPRDSSVFVKISIMEVVKTLIEAIVLVVVVMYVFLQNWRATLIPAIAVPVVLLGTFGILAAVGYTVNTLTMFGLVLAIGLLVDDAIVVVENVERVMSEDHLPPREATIRSMTEITPALIGISLVLAAVFIPMAFFGGSTGTIYRQFSITIVSAMGLSVLVALILTPALAGTLLAHVDGPSGRLFTGFNRRYDALQNRYQSRLEGFVRRPLPWFGVFLAICATAGWLDMRMQTSFLPEEDQANLFVSIIMPAGTTMEETRKFSESVMAYVRKAEAANIEHAFMVVGRNQSAGTAQNVAQGFITLKNWDERPGADRTAAAITQRLNAHLFQIYEGQAVALAPPAIRGLGTSAGFEMWLQDANGQGSHALTLARQDLMAKAMTDPKLAQIRFGGLEETPQLKVDIDDAAATAAQIAPQDINSTLSTAWGGTYVNDFIDRGRVKRVYVQGDAPFRLRPEDIGQWYVRSANGDMAPMNTVAHARWTTGSNLLRRFNGLPAQQIVGTGGPGVSSGAAMQEIARLQDDLGGGFTLAWSGLSYQQQVAANQAPALFAASILFIFLCLAALYESWSVPFSVMLVIPLGIIGAVLAATLRGLSNDIFFQVALLTTIGLSAKNAILIIEFAEAALGRGLSPLAAALEAARLRFRPIVMTSVAFIAGVVPLVLARGAGANGRQAIGTTVLGGMISATVLAVFFVPLFFIVVKGWFARTKKARLPTESAA</sequence>
<keyword evidence="4" id="KW-1003">Cell membrane</keyword>
<dbReference type="EMBL" id="AEWJ01000037">
    <property type="protein sequence ID" value="EGD59040.1"/>
    <property type="molecule type" value="Genomic_DNA"/>
</dbReference>
<dbReference type="GO" id="GO:0042910">
    <property type="term" value="F:xenobiotic transmembrane transporter activity"/>
    <property type="evidence" value="ECO:0007669"/>
    <property type="project" value="TreeGrafter"/>
</dbReference>
<feature type="transmembrane region" description="Helical" evidence="9">
    <location>
        <begin position="1005"/>
        <end position="1027"/>
    </location>
</feature>
<keyword evidence="6 9" id="KW-0812">Transmembrane</keyword>
<feature type="transmembrane region" description="Helical" evidence="9">
    <location>
        <begin position="396"/>
        <end position="417"/>
    </location>
</feature>
<dbReference type="Gene3D" id="1.20.1640.10">
    <property type="entry name" value="Multidrug efflux transporter AcrB transmembrane domain"/>
    <property type="match status" value="2"/>
</dbReference>
<dbReference type="Gene3D" id="3.30.70.1440">
    <property type="entry name" value="Multidrug efflux transporter AcrB pore domain"/>
    <property type="match status" value="1"/>
</dbReference>
<evidence type="ECO:0000256" key="9">
    <source>
        <dbReference type="RuleBase" id="RU364070"/>
    </source>
</evidence>
<evidence type="ECO:0000256" key="2">
    <source>
        <dbReference type="ARBA" id="ARBA00010942"/>
    </source>
</evidence>
<feature type="transmembrane region" description="Helical" evidence="9">
    <location>
        <begin position="868"/>
        <end position="887"/>
    </location>
</feature>
<feature type="transmembrane region" description="Helical" evidence="9">
    <location>
        <begin position="964"/>
        <end position="985"/>
    </location>
</feature>
<evidence type="ECO:0000256" key="6">
    <source>
        <dbReference type="ARBA" id="ARBA00022692"/>
    </source>
</evidence>